<gene>
    <name evidence="7" type="ORF">NM961_13465</name>
</gene>
<reference evidence="7" key="1">
    <citation type="submission" date="2022-07" db="EMBL/GenBank/DDBJ databases">
        <title>Tahibacter sp., a new gammaproteobacterium isolated from the silt sample collected at pig farm.</title>
        <authorList>
            <person name="Chen H."/>
        </authorList>
    </citation>
    <scope>NUCLEOTIDE SEQUENCE</scope>
    <source>
        <strain evidence="7">P2K</strain>
    </source>
</reference>
<keyword evidence="2 5" id="KW-0812">Transmembrane</keyword>
<evidence type="ECO:0000313" key="7">
    <source>
        <dbReference type="EMBL" id="MCQ4165723.1"/>
    </source>
</evidence>
<evidence type="ECO:0000259" key="6">
    <source>
        <dbReference type="Pfam" id="PF06271"/>
    </source>
</evidence>
<feature type="domain" description="RDD" evidence="6">
    <location>
        <begin position="21"/>
        <end position="143"/>
    </location>
</feature>
<comment type="subcellular location">
    <subcellularLocation>
        <location evidence="1">Membrane</location>
        <topology evidence="1">Multi-pass membrane protein</topology>
    </subcellularLocation>
</comment>
<name>A0ABT1QTW9_9GAMM</name>
<dbReference type="Pfam" id="PF06271">
    <property type="entry name" value="RDD"/>
    <property type="match status" value="1"/>
</dbReference>
<organism evidence="7 8">
    <name type="scientific">Tahibacter harae</name>
    <dbReference type="NCBI Taxonomy" id="2963937"/>
    <lineage>
        <taxon>Bacteria</taxon>
        <taxon>Pseudomonadati</taxon>
        <taxon>Pseudomonadota</taxon>
        <taxon>Gammaproteobacteria</taxon>
        <taxon>Lysobacterales</taxon>
        <taxon>Rhodanobacteraceae</taxon>
        <taxon>Tahibacter</taxon>
    </lineage>
</organism>
<comment type="caution">
    <text evidence="7">The sequence shown here is derived from an EMBL/GenBank/DDBJ whole genome shotgun (WGS) entry which is preliminary data.</text>
</comment>
<feature type="transmembrane region" description="Helical" evidence="5">
    <location>
        <begin position="56"/>
        <end position="77"/>
    </location>
</feature>
<keyword evidence="3 5" id="KW-1133">Transmembrane helix</keyword>
<keyword evidence="8" id="KW-1185">Reference proteome</keyword>
<dbReference type="Proteomes" id="UP001165498">
    <property type="component" value="Unassembled WGS sequence"/>
</dbReference>
<dbReference type="InterPro" id="IPR010432">
    <property type="entry name" value="RDD"/>
</dbReference>
<proteinExistence type="predicted"/>
<evidence type="ECO:0000256" key="4">
    <source>
        <dbReference type="ARBA" id="ARBA00023136"/>
    </source>
</evidence>
<dbReference type="PANTHER" id="PTHR38480:SF1">
    <property type="entry name" value="SLR0254 PROTEIN"/>
    <property type="match status" value="1"/>
</dbReference>
<evidence type="ECO:0000256" key="5">
    <source>
        <dbReference type="SAM" id="Phobius"/>
    </source>
</evidence>
<feature type="transmembrane region" description="Helical" evidence="5">
    <location>
        <begin position="27"/>
        <end position="50"/>
    </location>
</feature>
<protein>
    <submittedName>
        <fullName evidence="7">RDD family protein</fullName>
    </submittedName>
</protein>
<evidence type="ECO:0000256" key="1">
    <source>
        <dbReference type="ARBA" id="ARBA00004141"/>
    </source>
</evidence>
<evidence type="ECO:0000256" key="3">
    <source>
        <dbReference type="ARBA" id="ARBA00022989"/>
    </source>
</evidence>
<keyword evidence="4 5" id="KW-0472">Membrane</keyword>
<evidence type="ECO:0000313" key="8">
    <source>
        <dbReference type="Proteomes" id="UP001165498"/>
    </source>
</evidence>
<sequence length="226" mass="24095">MVDTLTLVETPEGIALRLRAAGMLPRAAAWVIDLAIRIGVLWVCAIGFALAGEFGMALNLILMFSLTWGYPVLFEVLRDGQTPGKMALGLRVVNANGTPVGWVASIVRNLMRTVDMLPILYGFGLVSGLIDRSSRRLGDIVAGTLVVHVEPAHGHSAAPVVPAVPSPLPLPAAEQGAIVAFAERSRQLTPERQRELAELLPQLTQARGAVAVQRLLGLANSFLGRD</sequence>
<dbReference type="EMBL" id="JANFQO010000011">
    <property type="protein sequence ID" value="MCQ4165723.1"/>
    <property type="molecule type" value="Genomic_DNA"/>
</dbReference>
<accession>A0ABT1QTW9</accession>
<dbReference type="PANTHER" id="PTHR38480">
    <property type="entry name" value="SLR0254 PROTEIN"/>
    <property type="match status" value="1"/>
</dbReference>
<evidence type="ECO:0000256" key="2">
    <source>
        <dbReference type="ARBA" id="ARBA00022692"/>
    </source>
</evidence>